<evidence type="ECO:0000313" key="2">
    <source>
        <dbReference type="Proteomes" id="UP001324380"/>
    </source>
</evidence>
<keyword evidence="2" id="KW-1185">Reference proteome</keyword>
<dbReference type="SUPFAM" id="SSF54427">
    <property type="entry name" value="NTF2-like"/>
    <property type="match status" value="1"/>
</dbReference>
<organism evidence="1 2">
    <name type="scientific">Mucilaginibacter sabulilitoris</name>
    <dbReference type="NCBI Taxonomy" id="1173583"/>
    <lineage>
        <taxon>Bacteria</taxon>
        <taxon>Pseudomonadati</taxon>
        <taxon>Bacteroidota</taxon>
        <taxon>Sphingobacteriia</taxon>
        <taxon>Sphingobacteriales</taxon>
        <taxon>Sphingobacteriaceae</taxon>
        <taxon>Mucilaginibacter</taxon>
    </lineage>
</organism>
<dbReference type="RefSeq" id="WP_321566061.1">
    <property type="nucleotide sequence ID" value="NZ_CP139558.1"/>
</dbReference>
<sequence length="118" mass="13402">MKQNLDALFTEKNEMIVKGQIVEACEKFFAPDAKTMDFTGALTNSRDELVAKEKGLLENIKNVNGITLHYASITGDISFAEFTFDFDMKDGSKILWHEIIRTVWENGKVTEEAYFKGL</sequence>
<name>A0ABZ0TV40_9SPHI</name>
<dbReference type="InterPro" id="IPR032710">
    <property type="entry name" value="NTF2-like_dom_sf"/>
</dbReference>
<evidence type="ECO:0000313" key="1">
    <source>
        <dbReference type="EMBL" id="WPU96975.1"/>
    </source>
</evidence>
<proteinExistence type="predicted"/>
<reference evidence="1 2" key="1">
    <citation type="submission" date="2023-11" db="EMBL/GenBank/DDBJ databases">
        <title>Analysis of the Genomes of Mucilaginibacter gossypii cycad 4 and M. sabulilitoris SNA2: microbes with the potential for plant growth promotion.</title>
        <authorList>
            <person name="Hirsch A.M."/>
            <person name="Humm E."/>
            <person name="Rubbi M."/>
            <person name="Del Vecchio G."/>
            <person name="Ha S.M."/>
            <person name="Pellegrini M."/>
            <person name="Gunsalus R.P."/>
        </authorList>
    </citation>
    <scope>NUCLEOTIDE SEQUENCE [LARGE SCALE GENOMIC DNA]</scope>
    <source>
        <strain evidence="1 2">SNA2</strain>
    </source>
</reference>
<dbReference type="Proteomes" id="UP001324380">
    <property type="component" value="Chromosome"/>
</dbReference>
<evidence type="ECO:0008006" key="3">
    <source>
        <dbReference type="Google" id="ProtNLM"/>
    </source>
</evidence>
<dbReference type="Gene3D" id="3.10.450.50">
    <property type="match status" value="1"/>
</dbReference>
<gene>
    <name evidence="1" type="ORF">SNE25_15750</name>
</gene>
<protein>
    <recommendedName>
        <fullName evidence="3">Nuclear transport factor 2 family protein</fullName>
    </recommendedName>
</protein>
<accession>A0ABZ0TV40</accession>
<dbReference type="EMBL" id="CP139558">
    <property type="protein sequence ID" value="WPU96975.1"/>
    <property type="molecule type" value="Genomic_DNA"/>
</dbReference>